<dbReference type="InterPro" id="IPR013783">
    <property type="entry name" value="Ig-like_fold"/>
</dbReference>
<sequence length="257" mass="24867">MGFRDYVRVYLGDRIVDTAYRGAFRVLGGEAVVPGMPSAAAWSVTAGENPGEVHVILSALPASGGAPVTDFVYGIDAGEALPLGAGPGLHLLTGLEPGATIQIRIAAVNAVGQGPWSAAKTVTVAHDAAPVAQSAPVIGGTAKVGATLFASAGEWSGNPAITLQWLRDGVAIVGATGATYVPAATDEGAMVAVRVTATNAGGSASATSPALGPVIAAGGGLAATGGDGQITITGFGAPSAPGATGGSGQIILIEYGA</sequence>
<dbReference type="Gene3D" id="2.60.40.10">
    <property type="entry name" value="Immunoglobulins"/>
    <property type="match status" value="1"/>
</dbReference>
<keyword evidence="3" id="KW-1185">Reference proteome</keyword>
<evidence type="ECO:0000259" key="1">
    <source>
        <dbReference type="PROSITE" id="PS50853"/>
    </source>
</evidence>
<dbReference type="InterPro" id="IPR036116">
    <property type="entry name" value="FN3_sf"/>
</dbReference>
<dbReference type="RefSeq" id="WP_128270444.1">
    <property type="nucleotide sequence ID" value="NZ_SAUW01000018.1"/>
</dbReference>
<dbReference type="SUPFAM" id="SSF49265">
    <property type="entry name" value="Fibronectin type III"/>
    <property type="match status" value="1"/>
</dbReference>
<evidence type="ECO:0000313" key="2">
    <source>
        <dbReference type="EMBL" id="RWR08131.1"/>
    </source>
</evidence>
<gene>
    <name evidence="2" type="ORF">D2T33_16020</name>
</gene>
<dbReference type="EMBL" id="SAUW01000018">
    <property type="protein sequence ID" value="RWR08131.1"/>
    <property type="molecule type" value="Genomic_DNA"/>
</dbReference>
<accession>A0A443IQ56</accession>
<comment type="caution">
    <text evidence="2">The sequence shown here is derived from an EMBL/GenBank/DDBJ whole genome shotgun (WGS) entry which is preliminary data.</text>
</comment>
<dbReference type="Gene3D" id="2.60.40.2700">
    <property type="match status" value="1"/>
</dbReference>
<dbReference type="PROSITE" id="PS50853">
    <property type="entry name" value="FN3"/>
    <property type="match status" value="1"/>
</dbReference>
<protein>
    <submittedName>
        <fullName evidence="2">Fibronectin type III domain-containing protein</fullName>
    </submittedName>
</protein>
<dbReference type="AlphaFoldDB" id="A0A443IQ56"/>
<dbReference type="InterPro" id="IPR003961">
    <property type="entry name" value="FN3_dom"/>
</dbReference>
<organism evidence="2 3">
    <name type="scientific">Paenirhodobacter populi</name>
    <dbReference type="NCBI Taxonomy" id="2306993"/>
    <lineage>
        <taxon>Bacteria</taxon>
        <taxon>Pseudomonadati</taxon>
        <taxon>Pseudomonadota</taxon>
        <taxon>Alphaproteobacteria</taxon>
        <taxon>Rhodobacterales</taxon>
        <taxon>Rhodobacter group</taxon>
        <taxon>Paenirhodobacter</taxon>
    </lineage>
</organism>
<dbReference type="CDD" id="cd00063">
    <property type="entry name" value="FN3"/>
    <property type="match status" value="1"/>
</dbReference>
<name>A0A443IQ56_9RHOB</name>
<evidence type="ECO:0000313" key="3">
    <source>
        <dbReference type="Proteomes" id="UP000285710"/>
    </source>
</evidence>
<proteinExistence type="predicted"/>
<dbReference type="Proteomes" id="UP000285710">
    <property type="component" value="Unassembled WGS sequence"/>
</dbReference>
<reference evidence="2 3" key="1">
    <citation type="submission" date="2019-01" db="EMBL/GenBank/DDBJ databases">
        <title>Sinorhodobacter populi sp. nov. isolated from the symptomatic bark tissue of Populus euramericana canker.</title>
        <authorList>
            <person name="Xu G."/>
        </authorList>
    </citation>
    <scope>NUCLEOTIDE SEQUENCE [LARGE SCALE GENOMIC DNA]</scope>
    <source>
        <strain evidence="2 3">2D-5</strain>
    </source>
</reference>
<feature type="domain" description="Fibronectin type-III" evidence="1">
    <location>
        <begin position="33"/>
        <end position="127"/>
    </location>
</feature>
<reference evidence="2 3" key="2">
    <citation type="submission" date="2019-01" db="EMBL/GenBank/DDBJ databases">
        <authorList>
            <person name="Li Y."/>
        </authorList>
    </citation>
    <scope>NUCLEOTIDE SEQUENCE [LARGE SCALE GENOMIC DNA]</scope>
    <source>
        <strain evidence="2 3">2D-5</strain>
    </source>
</reference>